<dbReference type="Proteomes" id="UP000032352">
    <property type="component" value="Chromosome"/>
</dbReference>
<keyword evidence="2" id="KW-1185">Reference proteome</keyword>
<sequence length="92" mass="10886">MSDFTPPDDAARREQLSRDFRELSDDFNKFSEECAFLCDAFAALGREPQYITPPTGEGFGHISYWLKCRVIDYRDKIDDIRESWKELNREQE</sequence>
<proteinExistence type="predicted"/>
<dbReference type="RefSeq" id="WP_044841489.1">
    <property type="nucleotide sequence ID" value="NZ_CP059733.1"/>
</dbReference>
<name>A0AAF0CAK7_9GAMM</name>
<dbReference type="EMBL" id="CP059733">
    <property type="protein sequence ID" value="WDE06958.1"/>
    <property type="molecule type" value="Genomic_DNA"/>
</dbReference>
<organism evidence="1 2">
    <name type="scientific">Thalassomonas viridans</name>
    <dbReference type="NCBI Taxonomy" id="137584"/>
    <lineage>
        <taxon>Bacteria</taxon>
        <taxon>Pseudomonadati</taxon>
        <taxon>Pseudomonadota</taxon>
        <taxon>Gammaproteobacteria</taxon>
        <taxon>Alteromonadales</taxon>
        <taxon>Colwelliaceae</taxon>
        <taxon>Thalassomonas</taxon>
    </lineage>
</organism>
<evidence type="ECO:0000313" key="1">
    <source>
        <dbReference type="EMBL" id="WDE06958.1"/>
    </source>
</evidence>
<dbReference type="AlphaFoldDB" id="A0AAF0CAK7"/>
<evidence type="ECO:0000313" key="2">
    <source>
        <dbReference type="Proteomes" id="UP000032352"/>
    </source>
</evidence>
<protein>
    <submittedName>
        <fullName evidence="1">Uncharacterized protein</fullName>
    </submittedName>
</protein>
<accession>A0AAF0CAK7</accession>
<dbReference type="KEGG" id="tvd:SG34_008740"/>
<gene>
    <name evidence="1" type="ORF">SG34_008740</name>
</gene>
<reference evidence="1 2" key="2">
    <citation type="journal article" date="2022" name="Mar. Drugs">
        <title>Bioassay-Guided Fractionation Leads to the Detection of Cholic Acid Generated by the Rare Thalassomonas sp.</title>
        <authorList>
            <person name="Pheiffer F."/>
            <person name="Schneider Y.K."/>
            <person name="Hansen E.H."/>
            <person name="Andersen J.H."/>
            <person name="Isaksson J."/>
            <person name="Busche T."/>
            <person name="R C."/>
            <person name="Kalinowski J."/>
            <person name="Zyl L.V."/>
            <person name="Trindade M."/>
        </authorList>
    </citation>
    <scope>NUCLEOTIDE SEQUENCE [LARGE SCALE GENOMIC DNA]</scope>
    <source>
        <strain evidence="1 2">XOM25</strain>
    </source>
</reference>
<reference evidence="1 2" key="1">
    <citation type="journal article" date="2015" name="Genome Announc.">
        <title>Draft Genome Sequences of Marine Isolates of Thalassomonas viridans and Thalassomonas actiniarum.</title>
        <authorList>
            <person name="Olonade I."/>
            <person name="van Zyl L.J."/>
            <person name="Trindade M."/>
        </authorList>
    </citation>
    <scope>NUCLEOTIDE SEQUENCE [LARGE SCALE GENOMIC DNA]</scope>
    <source>
        <strain evidence="1 2">XOM25</strain>
    </source>
</reference>